<comment type="caution">
    <text evidence="1">The sequence shown here is derived from an EMBL/GenBank/DDBJ whole genome shotgun (WGS) entry which is preliminary data.</text>
</comment>
<proteinExistence type="predicted"/>
<name>A0ABP8P6R5_9MICO</name>
<evidence type="ECO:0000313" key="2">
    <source>
        <dbReference type="Proteomes" id="UP001500731"/>
    </source>
</evidence>
<dbReference type="EMBL" id="BAABGP010000007">
    <property type="protein sequence ID" value="GAA4481278.1"/>
    <property type="molecule type" value="Genomic_DNA"/>
</dbReference>
<protein>
    <recommendedName>
        <fullName evidence="3">UTRA domain-containing protein</fullName>
    </recommendedName>
</protein>
<evidence type="ECO:0008006" key="3">
    <source>
        <dbReference type="Google" id="ProtNLM"/>
    </source>
</evidence>
<gene>
    <name evidence="1" type="ORF">GCM10023171_09480</name>
</gene>
<evidence type="ECO:0000313" key="1">
    <source>
        <dbReference type="EMBL" id="GAA4481278.1"/>
    </source>
</evidence>
<accession>A0ABP8P6R5</accession>
<dbReference type="RefSeq" id="WP_345184891.1">
    <property type="nucleotide sequence ID" value="NZ_BAABGP010000007.1"/>
</dbReference>
<sequence>MSTDDSEIEPVPIALFLPPADWEVGRDITVPLRGRYVVTTESLSRYEIDCDLGLVTRLRGTTDSDDPEVLPAAHLRRDGEALKLLRVIVLRCGVPMVVDVETLGDPSVVAFTRRTTTYIQSISFVRENEADN</sequence>
<keyword evidence="2" id="KW-1185">Reference proteome</keyword>
<organism evidence="1 2">
    <name type="scientific">Microbacterium panaciterrae</name>
    <dbReference type="NCBI Taxonomy" id="985759"/>
    <lineage>
        <taxon>Bacteria</taxon>
        <taxon>Bacillati</taxon>
        <taxon>Actinomycetota</taxon>
        <taxon>Actinomycetes</taxon>
        <taxon>Micrococcales</taxon>
        <taxon>Microbacteriaceae</taxon>
        <taxon>Microbacterium</taxon>
    </lineage>
</organism>
<reference evidence="2" key="1">
    <citation type="journal article" date="2019" name="Int. J. Syst. Evol. Microbiol.">
        <title>The Global Catalogue of Microorganisms (GCM) 10K type strain sequencing project: providing services to taxonomists for standard genome sequencing and annotation.</title>
        <authorList>
            <consortium name="The Broad Institute Genomics Platform"/>
            <consortium name="The Broad Institute Genome Sequencing Center for Infectious Disease"/>
            <person name="Wu L."/>
            <person name="Ma J."/>
        </authorList>
    </citation>
    <scope>NUCLEOTIDE SEQUENCE [LARGE SCALE GENOMIC DNA]</scope>
    <source>
        <strain evidence="2">JCM 17839</strain>
    </source>
</reference>
<dbReference type="Proteomes" id="UP001500731">
    <property type="component" value="Unassembled WGS sequence"/>
</dbReference>